<evidence type="ECO:0000256" key="4">
    <source>
        <dbReference type="ARBA" id="ARBA00020268"/>
    </source>
</evidence>
<evidence type="ECO:0000256" key="8">
    <source>
        <dbReference type="ARBA" id="ARBA00022692"/>
    </source>
</evidence>
<evidence type="ECO:0000256" key="5">
    <source>
        <dbReference type="ARBA" id="ARBA00022448"/>
    </source>
</evidence>
<dbReference type="AlphaFoldDB" id="A0A7G9WBI5"/>
<dbReference type="PANTHER" id="PTHR43298:SF2">
    <property type="entry name" value="FMN_FAD EXPORTER YEEO-RELATED"/>
    <property type="match status" value="1"/>
</dbReference>
<dbReference type="GO" id="GO:0015297">
    <property type="term" value="F:antiporter activity"/>
    <property type="evidence" value="ECO:0007669"/>
    <property type="project" value="UniProtKB-KW"/>
</dbReference>
<dbReference type="GO" id="GO:0042910">
    <property type="term" value="F:xenobiotic transmembrane transporter activity"/>
    <property type="evidence" value="ECO:0007669"/>
    <property type="project" value="InterPro"/>
</dbReference>
<evidence type="ECO:0000256" key="10">
    <source>
        <dbReference type="ARBA" id="ARBA00023065"/>
    </source>
</evidence>
<dbReference type="PIRSF" id="PIRSF006603">
    <property type="entry name" value="DinF"/>
    <property type="match status" value="1"/>
</dbReference>
<protein>
    <recommendedName>
        <fullName evidence="4">Probable multidrug resistance protein NorM</fullName>
    </recommendedName>
    <alternativeName>
        <fullName evidence="12">Multidrug-efflux transporter</fullName>
    </alternativeName>
</protein>
<evidence type="ECO:0000256" key="6">
    <source>
        <dbReference type="ARBA" id="ARBA00022449"/>
    </source>
</evidence>
<feature type="transmembrane region" description="Helical" evidence="13">
    <location>
        <begin position="12"/>
        <end position="34"/>
    </location>
</feature>
<feature type="transmembrane region" description="Helical" evidence="13">
    <location>
        <begin position="167"/>
        <end position="191"/>
    </location>
</feature>
<keyword evidence="10" id="KW-0406">Ion transport</keyword>
<gene>
    <name evidence="14" type="ORF">HYG86_15360</name>
</gene>
<organism evidence="14 15">
    <name type="scientific">Alkalicella caledoniensis</name>
    <dbReference type="NCBI Taxonomy" id="2731377"/>
    <lineage>
        <taxon>Bacteria</taxon>
        <taxon>Bacillati</taxon>
        <taxon>Bacillota</taxon>
        <taxon>Clostridia</taxon>
        <taxon>Eubacteriales</taxon>
        <taxon>Proteinivoracaceae</taxon>
        <taxon>Alkalicella</taxon>
    </lineage>
</organism>
<dbReference type="CDD" id="cd13137">
    <property type="entry name" value="MATE_NorM_like"/>
    <property type="match status" value="1"/>
</dbReference>
<evidence type="ECO:0000256" key="9">
    <source>
        <dbReference type="ARBA" id="ARBA00022989"/>
    </source>
</evidence>
<accession>A0A7G9WBI5</accession>
<keyword evidence="8 13" id="KW-0812">Transmembrane</keyword>
<dbReference type="PANTHER" id="PTHR43298">
    <property type="entry name" value="MULTIDRUG RESISTANCE PROTEIN NORM-RELATED"/>
    <property type="match status" value="1"/>
</dbReference>
<dbReference type="GO" id="GO:0005886">
    <property type="term" value="C:plasma membrane"/>
    <property type="evidence" value="ECO:0007669"/>
    <property type="project" value="UniProtKB-SubCell"/>
</dbReference>
<comment type="similarity">
    <text evidence="3">Belongs to the multi antimicrobial extrusion (MATE) (TC 2.A.66.1) family.</text>
</comment>
<evidence type="ECO:0000313" key="14">
    <source>
        <dbReference type="EMBL" id="QNO16047.1"/>
    </source>
</evidence>
<evidence type="ECO:0000256" key="7">
    <source>
        <dbReference type="ARBA" id="ARBA00022475"/>
    </source>
</evidence>
<sequence length="453" mass="48674">MNLTNGPLKKAVVVLAIPVVLRMTLQMVVGMVDLALVGRLGREATAAVGLGNQLVMITISVVTAFTIGTTALVARFYGAGDKKSAADAARQSIILSFLSGTVLAIFGVIFAKQLILFMMSFSETINYEVVDLATGYLRIVFFSLPFMFAMMNTNAILQGAGDMKTPLYIMIFVNLFNIVGDIVLIFGWGIIPALGVNGAALATGLSRTFAGIIGMVVLSKGKGLDVNPFKLNFDMVIIRDILKIGIPSAFEQIFRQSGQMLFTMFAAGLGDVAMAANPIIMKGMSMSFMPGFGFGLAATTIVGQNLGANKPQRAKEGGFVATKMALIFMSGVGLLFFFFSSYIAAFFTPDPEVRAVVAQCLKILAVAQPFLAFVMVLAGGLRGAGDTKYVLWITLAGTWGMRVVAAFILSRFWGIYGLWYAMVLDNIVRATLMTLRFNGGKWQEIEVGEKMVA</sequence>
<dbReference type="InterPro" id="IPR048279">
    <property type="entry name" value="MdtK-like"/>
</dbReference>
<feature type="transmembrane region" description="Helical" evidence="13">
    <location>
        <begin position="356"/>
        <end position="377"/>
    </location>
</feature>
<keyword evidence="6" id="KW-0050">Antiport</keyword>
<comment type="function">
    <text evidence="1">Multidrug efflux pump.</text>
</comment>
<name>A0A7G9WBI5_ALKCA</name>
<feature type="transmembrane region" description="Helical" evidence="13">
    <location>
        <begin position="54"/>
        <end position="74"/>
    </location>
</feature>
<dbReference type="Proteomes" id="UP000516160">
    <property type="component" value="Chromosome"/>
</dbReference>
<proteinExistence type="inferred from homology"/>
<feature type="transmembrane region" description="Helical" evidence="13">
    <location>
        <begin position="389"/>
        <end position="409"/>
    </location>
</feature>
<dbReference type="KEGG" id="acae:HYG86_15360"/>
<keyword evidence="5" id="KW-0813">Transport</keyword>
<feature type="transmembrane region" description="Helical" evidence="13">
    <location>
        <begin position="135"/>
        <end position="155"/>
    </location>
</feature>
<dbReference type="NCBIfam" id="TIGR00797">
    <property type="entry name" value="matE"/>
    <property type="match status" value="1"/>
</dbReference>
<evidence type="ECO:0000256" key="13">
    <source>
        <dbReference type="SAM" id="Phobius"/>
    </source>
</evidence>
<evidence type="ECO:0000256" key="2">
    <source>
        <dbReference type="ARBA" id="ARBA00004651"/>
    </source>
</evidence>
<feature type="transmembrane region" description="Helical" evidence="13">
    <location>
        <begin position="324"/>
        <end position="344"/>
    </location>
</feature>
<comment type="subcellular location">
    <subcellularLocation>
        <location evidence="2">Cell membrane</location>
        <topology evidence="2">Multi-pass membrane protein</topology>
    </subcellularLocation>
</comment>
<dbReference type="EMBL" id="CP058559">
    <property type="protein sequence ID" value="QNO16047.1"/>
    <property type="molecule type" value="Genomic_DNA"/>
</dbReference>
<feature type="transmembrane region" description="Helical" evidence="13">
    <location>
        <begin position="286"/>
        <end position="303"/>
    </location>
</feature>
<reference evidence="14 15" key="1">
    <citation type="submission" date="2020-07" db="EMBL/GenBank/DDBJ databases">
        <title>Alkalicella. sp. LB2 genome.</title>
        <authorList>
            <person name="Postec A."/>
            <person name="Quemeneur M."/>
        </authorList>
    </citation>
    <scope>NUCLEOTIDE SEQUENCE [LARGE SCALE GENOMIC DNA]</scope>
    <source>
        <strain evidence="14 15">LB2</strain>
    </source>
</reference>
<feature type="transmembrane region" description="Helical" evidence="13">
    <location>
        <begin position="94"/>
        <end position="115"/>
    </location>
</feature>
<keyword evidence="15" id="KW-1185">Reference proteome</keyword>
<dbReference type="InterPro" id="IPR002528">
    <property type="entry name" value="MATE_fam"/>
</dbReference>
<feature type="transmembrane region" description="Helical" evidence="13">
    <location>
        <begin position="260"/>
        <end position="280"/>
    </location>
</feature>
<evidence type="ECO:0000256" key="1">
    <source>
        <dbReference type="ARBA" id="ARBA00003408"/>
    </source>
</evidence>
<evidence type="ECO:0000256" key="3">
    <source>
        <dbReference type="ARBA" id="ARBA00010199"/>
    </source>
</evidence>
<evidence type="ECO:0000256" key="11">
    <source>
        <dbReference type="ARBA" id="ARBA00023136"/>
    </source>
</evidence>
<dbReference type="GO" id="GO:0006811">
    <property type="term" value="P:monoatomic ion transport"/>
    <property type="evidence" value="ECO:0007669"/>
    <property type="project" value="UniProtKB-KW"/>
</dbReference>
<feature type="transmembrane region" description="Helical" evidence="13">
    <location>
        <begin position="197"/>
        <end position="218"/>
    </location>
</feature>
<keyword evidence="7" id="KW-1003">Cell membrane</keyword>
<dbReference type="Pfam" id="PF01554">
    <property type="entry name" value="MatE"/>
    <property type="match status" value="2"/>
</dbReference>
<evidence type="ECO:0000313" key="15">
    <source>
        <dbReference type="Proteomes" id="UP000516160"/>
    </source>
</evidence>
<keyword evidence="11 13" id="KW-0472">Membrane</keyword>
<keyword evidence="9 13" id="KW-1133">Transmembrane helix</keyword>
<evidence type="ECO:0000256" key="12">
    <source>
        <dbReference type="ARBA" id="ARBA00031636"/>
    </source>
</evidence>
<dbReference type="InterPro" id="IPR050222">
    <property type="entry name" value="MATE_MdtK"/>
</dbReference>
<dbReference type="RefSeq" id="WP_213166444.1">
    <property type="nucleotide sequence ID" value="NZ_CP058559.1"/>
</dbReference>